<dbReference type="InterPro" id="IPR011882">
    <property type="entry name" value="PaaC"/>
</dbReference>
<organism evidence="1 2">
    <name type="scientific">Taibaiella soli</name>
    <dbReference type="NCBI Taxonomy" id="1649169"/>
    <lineage>
        <taxon>Bacteria</taxon>
        <taxon>Pseudomonadati</taxon>
        <taxon>Bacteroidota</taxon>
        <taxon>Chitinophagia</taxon>
        <taxon>Chitinophagales</taxon>
        <taxon>Chitinophagaceae</taxon>
        <taxon>Taibaiella</taxon>
    </lineage>
</organism>
<dbReference type="EMBL" id="QKTW01000015">
    <property type="protein sequence ID" value="PZF73115.1"/>
    <property type="molecule type" value="Genomic_DNA"/>
</dbReference>
<dbReference type="InterPro" id="IPR012347">
    <property type="entry name" value="Ferritin-like"/>
</dbReference>
<dbReference type="RefSeq" id="WP_110998692.1">
    <property type="nucleotide sequence ID" value="NZ_QKTW01000015.1"/>
</dbReference>
<accession>A0A2W2ACF5</accession>
<dbReference type="AlphaFoldDB" id="A0A2W2ACF5"/>
<dbReference type="NCBIfam" id="TIGR02158">
    <property type="entry name" value="PA_CoA_Oxy3"/>
    <property type="match status" value="1"/>
</dbReference>
<name>A0A2W2ACF5_9BACT</name>
<dbReference type="InterPro" id="IPR009078">
    <property type="entry name" value="Ferritin-like_SF"/>
</dbReference>
<dbReference type="GO" id="GO:0005829">
    <property type="term" value="C:cytosol"/>
    <property type="evidence" value="ECO:0007669"/>
    <property type="project" value="TreeGrafter"/>
</dbReference>
<dbReference type="InterPro" id="IPR007814">
    <property type="entry name" value="PaaA_PaaC"/>
</dbReference>
<dbReference type="SUPFAM" id="SSF47240">
    <property type="entry name" value="Ferritin-like"/>
    <property type="match status" value="1"/>
</dbReference>
<evidence type="ECO:0000313" key="1">
    <source>
        <dbReference type="EMBL" id="PZF73115.1"/>
    </source>
</evidence>
<dbReference type="GO" id="GO:0010124">
    <property type="term" value="P:phenylacetate catabolic process"/>
    <property type="evidence" value="ECO:0007669"/>
    <property type="project" value="InterPro"/>
</dbReference>
<dbReference type="OrthoDB" id="9789947at2"/>
<dbReference type="PIRSF" id="PIRSF037834">
    <property type="entry name" value="PA_CoA_Oase3"/>
    <property type="match status" value="1"/>
</dbReference>
<protein>
    <submittedName>
        <fullName evidence="1">Phenylacetate-CoA oxygenase subunit PaaI</fullName>
    </submittedName>
</protein>
<sequence length="281" mass="32195">MSTQHSNVSTYQPVNLLYYTLQLADTALINGHRLSEWCGHGPILEQDIAISNIALDHLGAARSLYQYAAEQFNNLNEADKKNAFSSPLLQQVVGAIDEDDLAYLRDGWDYRNLLLVEQPNQDWAYTIARSFYLDTFNFFFYRELTQSKDKSLAAVAEKSLKEVTYHIRWSSEWIIRLGDGTAESKERIQNALNEYWRFTGEMTHATEVDNAMHAAEIGVDLAKVKANWEERIAKVAEEATLTLPTGGWMQEGGKEGRHTEHLGYVLAEMQFMQRAYPNMEW</sequence>
<keyword evidence="2" id="KW-1185">Reference proteome</keyword>
<dbReference type="Gene3D" id="1.20.1260.10">
    <property type="match status" value="1"/>
</dbReference>
<dbReference type="PANTHER" id="PTHR30458:SF0">
    <property type="entry name" value="1,2-PHENYLACETYL-COA EPOXIDASE, SUBUNIT C"/>
    <property type="match status" value="1"/>
</dbReference>
<dbReference type="PANTHER" id="PTHR30458">
    <property type="entry name" value="PHENYLACETIC ACID DEGRADATION PROTEIN PAA"/>
    <property type="match status" value="1"/>
</dbReference>
<comment type="caution">
    <text evidence="1">The sequence shown here is derived from an EMBL/GenBank/DDBJ whole genome shotgun (WGS) entry which is preliminary data.</text>
</comment>
<reference evidence="1 2" key="1">
    <citation type="submission" date="2018-06" db="EMBL/GenBank/DDBJ databases">
        <title>Mucibacter soli gen. nov., sp. nov., a new member of the family Chitinophagaceae producing mucin.</title>
        <authorList>
            <person name="Kim M.-K."/>
            <person name="Park S."/>
            <person name="Kim T.-S."/>
            <person name="Joung Y."/>
            <person name="Han J.-H."/>
            <person name="Kim S.B."/>
        </authorList>
    </citation>
    <scope>NUCLEOTIDE SEQUENCE [LARGE SCALE GENOMIC DNA]</scope>
    <source>
        <strain evidence="1 2">R1-15</strain>
    </source>
</reference>
<dbReference type="FunFam" id="1.20.1260.10:FF:000012">
    <property type="entry name" value="1,2-phenylacetyl-CoA epoxidase, subunit C"/>
    <property type="match status" value="1"/>
</dbReference>
<gene>
    <name evidence="1" type="primary">paaI</name>
    <name evidence="1" type="ORF">DN068_09590</name>
</gene>
<evidence type="ECO:0000313" key="2">
    <source>
        <dbReference type="Proteomes" id="UP000248745"/>
    </source>
</evidence>
<proteinExistence type="predicted"/>
<dbReference type="Pfam" id="PF05138">
    <property type="entry name" value="PaaA_PaaC"/>
    <property type="match status" value="1"/>
</dbReference>
<dbReference type="Proteomes" id="UP000248745">
    <property type="component" value="Unassembled WGS sequence"/>
</dbReference>
<dbReference type="InterPro" id="IPR052703">
    <property type="entry name" value="Aromatic_CoA_ox/epox"/>
</dbReference>